<proteinExistence type="predicted"/>
<dbReference type="EMBL" id="CP011452">
    <property type="protein sequence ID" value="AKH41723.1"/>
    <property type="molecule type" value="Genomic_DNA"/>
</dbReference>
<evidence type="ECO:0000313" key="1">
    <source>
        <dbReference type="EMBL" id="AKH41723.1"/>
    </source>
</evidence>
<dbReference type="RefSeq" id="WP_046902704.1">
    <property type="nucleotide sequence ID" value="NZ_CP011452.2"/>
</dbReference>
<dbReference type="PATRIC" id="fig|1267766.3.peg.673"/>
<organism evidence="1 2">
    <name type="scientific">Croceibacterium atlanticum</name>
    <dbReference type="NCBI Taxonomy" id="1267766"/>
    <lineage>
        <taxon>Bacteria</taxon>
        <taxon>Pseudomonadati</taxon>
        <taxon>Pseudomonadota</taxon>
        <taxon>Alphaproteobacteria</taxon>
        <taxon>Sphingomonadales</taxon>
        <taxon>Erythrobacteraceae</taxon>
        <taxon>Croceibacterium</taxon>
    </lineage>
</organism>
<dbReference type="InterPro" id="IPR029058">
    <property type="entry name" value="AB_hydrolase_fold"/>
</dbReference>
<dbReference type="Gene3D" id="3.40.50.1820">
    <property type="entry name" value="alpha/beta hydrolase"/>
    <property type="match status" value="1"/>
</dbReference>
<dbReference type="KEGG" id="aay:WYH_00667"/>
<name>A0A0F7KMD0_9SPHN</name>
<gene>
    <name evidence="1" type="ORF">WYH_00667</name>
</gene>
<reference evidence="1" key="1">
    <citation type="submission" date="2015-05" db="EMBL/GenBank/DDBJ databases">
        <title>The complete genome of Altererythrobacter atlanticus strain 26DY36.</title>
        <authorList>
            <person name="Wu Y.-H."/>
            <person name="Cheng H."/>
            <person name="Wu X.-W."/>
        </authorList>
    </citation>
    <scope>NUCLEOTIDE SEQUENCE [LARGE SCALE GENOMIC DNA]</scope>
    <source>
        <strain evidence="1">26DY36</strain>
    </source>
</reference>
<evidence type="ECO:0000313" key="2">
    <source>
        <dbReference type="Proteomes" id="UP000034392"/>
    </source>
</evidence>
<sequence length="218" mass="23648">MIAAWPSPSGGEEYAVVFDGNRDRRLLILPALFDESNKLRHFTVEVMRLLDAAGMDCFLPDLPGCNESVAPLPEQTLDSWRNAAQAAASHFRATYVLAIRGGALAAPPGLPGWRYGAVKGEALLRAMLRARVLASREAGMEESREELLERGKAEGLQLAGYRLGPEMIRQLQGALPADLVDVAQNELGAPGLWLRAEPDHNPEQASALADLLARNQSE</sequence>
<keyword evidence="2" id="KW-1185">Reference proteome</keyword>
<dbReference type="STRING" id="1267766.WYH_00667"/>
<dbReference type="Proteomes" id="UP000034392">
    <property type="component" value="Chromosome"/>
</dbReference>
<accession>A0A0F7KMD0</accession>
<dbReference type="OrthoDB" id="7390151at2"/>
<dbReference type="SUPFAM" id="SSF53474">
    <property type="entry name" value="alpha/beta-Hydrolases"/>
    <property type="match status" value="1"/>
</dbReference>
<protein>
    <submittedName>
        <fullName evidence="1">Uncharacterized protein</fullName>
    </submittedName>
</protein>
<dbReference type="AlphaFoldDB" id="A0A0F7KMD0"/>